<dbReference type="InterPro" id="IPR036866">
    <property type="entry name" value="RibonucZ/Hydroxyglut_hydro"/>
</dbReference>
<dbReference type="Proteomes" id="UP000054988">
    <property type="component" value="Unassembled WGS sequence"/>
</dbReference>
<dbReference type="Pfam" id="PF00753">
    <property type="entry name" value="Lactamase_B"/>
    <property type="match status" value="1"/>
</dbReference>
<comment type="caution">
    <text evidence="6">The sequence shown here is derived from an EMBL/GenBank/DDBJ whole genome shotgun (WGS) entry which is preliminary data.</text>
</comment>
<gene>
    <name evidence="6" type="ORF">WG66_16069</name>
</gene>
<accession>A0A0W0F4W9</accession>
<evidence type="ECO:0000313" key="7">
    <source>
        <dbReference type="Proteomes" id="UP000054988"/>
    </source>
</evidence>
<evidence type="ECO:0000256" key="1">
    <source>
        <dbReference type="ARBA" id="ARBA00007749"/>
    </source>
</evidence>
<dbReference type="InterPro" id="IPR001279">
    <property type="entry name" value="Metallo-B-lactamas"/>
</dbReference>
<dbReference type="eggNOG" id="ENOG502S1A6">
    <property type="taxonomic scope" value="Eukaryota"/>
</dbReference>
<proteinExistence type="inferred from homology"/>
<evidence type="ECO:0000256" key="4">
    <source>
        <dbReference type="ARBA" id="ARBA00022833"/>
    </source>
</evidence>
<dbReference type="PANTHER" id="PTHR42978:SF5">
    <property type="entry name" value="METALLO-BETA-LACTAMASE DOMAIN-CONTAINING PROTEIN"/>
    <property type="match status" value="1"/>
</dbReference>
<name>A0A0W0F4W9_MONRR</name>
<comment type="similarity">
    <text evidence="1">Belongs to the metallo-beta-lactamase superfamily.</text>
</comment>
<evidence type="ECO:0000256" key="2">
    <source>
        <dbReference type="ARBA" id="ARBA00022723"/>
    </source>
</evidence>
<protein>
    <recommendedName>
        <fullName evidence="5">Metallo-beta-lactamase domain-containing protein</fullName>
    </recommendedName>
</protein>
<organism evidence="6 7">
    <name type="scientific">Moniliophthora roreri</name>
    <name type="common">Frosty pod rot fungus</name>
    <name type="synonym">Monilia roreri</name>
    <dbReference type="NCBI Taxonomy" id="221103"/>
    <lineage>
        <taxon>Eukaryota</taxon>
        <taxon>Fungi</taxon>
        <taxon>Dikarya</taxon>
        <taxon>Basidiomycota</taxon>
        <taxon>Agaricomycotina</taxon>
        <taxon>Agaricomycetes</taxon>
        <taxon>Agaricomycetidae</taxon>
        <taxon>Agaricales</taxon>
        <taxon>Marasmiineae</taxon>
        <taxon>Marasmiaceae</taxon>
        <taxon>Moniliophthora</taxon>
    </lineage>
</organism>
<sequence>MPSIHDTIPPLSNTVSVRCINVFTDDSFAAAAMFLEPILPGREALPVAAYAFLIEHPKKRIMFDLGLRKDVDNLSPTVVAQNISMPGFNLKVEKDVVEQLSTGGIKPDDVDIVIWSHTHMDHIGDMSKFPPSTTLVIGPDSDRASYPTVADARLLDSDFANREVHEVSFTDASLVIADRPIIDFLGDGSLYLIDMPGHCPGNLAALARVTPSTFLLLGGDTAHHPGQVRPNAHIHKTCPCPAPILQSTRGSVSTKYFSPESTYFDLENRTEPLLSVPSGTPSLYADRATSIDSQRALGVLDADPDVFVMLAHDPTPLMVIDMFPSTLDAWKAKGWKEQVVWEFLKEDIEVGKATVGRIEAIDFDNPFILVLDPQVRRVTAPMDPSLGVDVAIFAILMTPDMFLVIVPKLVPIFVVGSGNFVVGMGNTLDIVAAQFIFNHLVGVFCLDDLANIGKSQGECEKCFGFEHTVKCKMESDDGE</sequence>
<keyword evidence="4" id="KW-0862">Zinc</keyword>
<evidence type="ECO:0000313" key="6">
    <source>
        <dbReference type="EMBL" id="KTB31358.1"/>
    </source>
</evidence>
<evidence type="ECO:0000259" key="5">
    <source>
        <dbReference type="SMART" id="SM00849"/>
    </source>
</evidence>
<dbReference type="Gene3D" id="3.60.15.10">
    <property type="entry name" value="Ribonuclease Z/Hydroxyacylglutathione hydrolase-like"/>
    <property type="match status" value="1"/>
</dbReference>
<dbReference type="GO" id="GO:0046872">
    <property type="term" value="F:metal ion binding"/>
    <property type="evidence" value="ECO:0007669"/>
    <property type="project" value="UniProtKB-KW"/>
</dbReference>
<feature type="domain" description="Metallo-beta-lactamase" evidence="5">
    <location>
        <begin position="48"/>
        <end position="261"/>
    </location>
</feature>
<evidence type="ECO:0000256" key="3">
    <source>
        <dbReference type="ARBA" id="ARBA00022801"/>
    </source>
</evidence>
<dbReference type="AlphaFoldDB" id="A0A0W0F4W9"/>
<keyword evidence="3" id="KW-0378">Hydrolase</keyword>
<dbReference type="GO" id="GO:0016787">
    <property type="term" value="F:hydrolase activity"/>
    <property type="evidence" value="ECO:0007669"/>
    <property type="project" value="UniProtKB-KW"/>
</dbReference>
<dbReference type="EMBL" id="LATX01002331">
    <property type="protein sequence ID" value="KTB31358.1"/>
    <property type="molecule type" value="Genomic_DNA"/>
</dbReference>
<keyword evidence="2" id="KW-0479">Metal-binding</keyword>
<dbReference type="PANTHER" id="PTHR42978">
    <property type="entry name" value="QUORUM-QUENCHING LACTONASE YTNP-RELATED-RELATED"/>
    <property type="match status" value="1"/>
</dbReference>
<dbReference type="SMART" id="SM00849">
    <property type="entry name" value="Lactamase_B"/>
    <property type="match status" value="1"/>
</dbReference>
<dbReference type="InterPro" id="IPR051013">
    <property type="entry name" value="MBL_superfamily_lactonases"/>
</dbReference>
<dbReference type="SUPFAM" id="SSF56281">
    <property type="entry name" value="Metallo-hydrolase/oxidoreductase"/>
    <property type="match status" value="1"/>
</dbReference>
<dbReference type="CDD" id="cd07730">
    <property type="entry name" value="metallo-hydrolase-like_MBL-fold"/>
    <property type="match status" value="1"/>
</dbReference>
<reference evidence="6 7" key="1">
    <citation type="submission" date="2015-12" db="EMBL/GenBank/DDBJ databases">
        <title>Draft genome sequence of Moniliophthora roreri, the causal agent of frosty pod rot of cacao.</title>
        <authorList>
            <person name="Aime M.C."/>
            <person name="Diaz-Valderrama J.R."/>
            <person name="Kijpornyongpan T."/>
            <person name="Phillips-Mora W."/>
        </authorList>
    </citation>
    <scope>NUCLEOTIDE SEQUENCE [LARGE SCALE GENOMIC DNA]</scope>
    <source>
        <strain evidence="6 7">MCA 2952</strain>
    </source>
</reference>